<dbReference type="InterPro" id="IPR036291">
    <property type="entry name" value="NAD(P)-bd_dom_sf"/>
</dbReference>
<feature type="domain" description="NAD-dependent epimerase/dehydratase" evidence="1">
    <location>
        <begin position="3"/>
        <end position="210"/>
    </location>
</feature>
<organism evidence="2 3">
    <name type="scientific">Actinomadura rayongensis</name>
    <dbReference type="NCBI Taxonomy" id="1429076"/>
    <lineage>
        <taxon>Bacteria</taxon>
        <taxon>Bacillati</taxon>
        <taxon>Actinomycetota</taxon>
        <taxon>Actinomycetes</taxon>
        <taxon>Streptosporangiales</taxon>
        <taxon>Thermomonosporaceae</taxon>
        <taxon>Actinomadura</taxon>
    </lineage>
</organism>
<comment type="caution">
    <text evidence="2">The sequence shown here is derived from an EMBL/GenBank/DDBJ whole genome shotgun (WGS) entry which is preliminary data.</text>
</comment>
<dbReference type="SUPFAM" id="SSF51735">
    <property type="entry name" value="NAD(P)-binding Rossmann-fold domains"/>
    <property type="match status" value="1"/>
</dbReference>
<gene>
    <name evidence="2" type="ORF">GQ466_21945</name>
</gene>
<accession>A0A6I4WI70</accession>
<dbReference type="RefSeq" id="WP_161104892.1">
    <property type="nucleotide sequence ID" value="NZ_JBHLYI010000003.1"/>
</dbReference>
<dbReference type="Pfam" id="PF01370">
    <property type="entry name" value="Epimerase"/>
    <property type="match status" value="1"/>
</dbReference>
<reference evidence="2 3" key="1">
    <citation type="submission" date="2019-12" db="EMBL/GenBank/DDBJ databases">
        <title>Nocardia macrotermitis sp. nov. and Nocardia aurantia sp. nov., isolated from the gut of the fungus growing-termite Macrotermes natalensis.</title>
        <authorList>
            <person name="Christine B."/>
            <person name="Rene B."/>
        </authorList>
    </citation>
    <scope>NUCLEOTIDE SEQUENCE [LARGE SCALE GENOMIC DNA]</scope>
    <source>
        <strain evidence="2 3">DSM 102126</strain>
    </source>
</reference>
<dbReference type="PANTHER" id="PTHR48079:SF6">
    <property type="entry name" value="NAD(P)-BINDING DOMAIN-CONTAINING PROTEIN-RELATED"/>
    <property type="match status" value="1"/>
</dbReference>
<dbReference type="Gene3D" id="3.40.50.720">
    <property type="entry name" value="NAD(P)-binding Rossmann-like Domain"/>
    <property type="match status" value="1"/>
</dbReference>
<dbReference type="GO" id="GO:0004029">
    <property type="term" value="F:aldehyde dehydrogenase (NAD+) activity"/>
    <property type="evidence" value="ECO:0007669"/>
    <property type="project" value="TreeGrafter"/>
</dbReference>
<dbReference type="GO" id="GO:0005737">
    <property type="term" value="C:cytoplasm"/>
    <property type="evidence" value="ECO:0007669"/>
    <property type="project" value="TreeGrafter"/>
</dbReference>
<dbReference type="InterPro" id="IPR051783">
    <property type="entry name" value="NAD(P)-dependent_oxidoreduct"/>
</dbReference>
<proteinExistence type="predicted"/>
<dbReference type="EMBL" id="WUTW01000005">
    <property type="protein sequence ID" value="MXQ66684.1"/>
    <property type="molecule type" value="Genomic_DNA"/>
</dbReference>
<dbReference type="InterPro" id="IPR001509">
    <property type="entry name" value="Epimerase_deHydtase"/>
</dbReference>
<evidence type="ECO:0000313" key="3">
    <source>
        <dbReference type="Proteomes" id="UP000431901"/>
    </source>
</evidence>
<keyword evidence="3" id="KW-1185">Reference proteome</keyword>
<protein>
    <submittedName>
        <fullName evidence="2">NAD-dependent epimerase/dehydratase family protein</fullName>
    </submittedName>
</protein>
<evidence type="ECO:0000313" key="2">
    <source>
        <dbReference type="EMBL" id="MXQ66684.1"/>
    </source>
</evidence>
<evidence type="ECO:0000259" key="1">
    <source>
        <dbReference type="Pfam" id="PF01370"/>
    </source>
</evidence>
<dbReference type="Proteomes" id="UP000431901">
    <property type="component" value="Unassembled WGS sequence"/>
</dbReference>
<sequence>MKIFVAGATGVVGRRLIPALVQAGHEVVGTTRRADRTASIEEQKATPVVLDVLDAAATRAAVAEAAPDVIVHQLTDLAARDFDANSRLRIEGTRNLVDAAKAAGVERMVAQSIAWVYVPGATPAVETDPLDASLPPYAGVAALEAAVAELPRGVVLRYGALYGPGTWYARDGFFAEQVRRGEQKQDPGWTSFVHVDDAAIASVAALEWPAGPVNIVDDEPALAQDWLPVYSAALDAPAPPQGGRHAAVLGRPVSNARARDLGWKPSIASWRDGFEQLG</sequence>
<dbReference type="AlphaFoldDB" id="A0A6I4WI70"/>
<dbReference type="PANTHER" id="PTHR48079">
    <property type="entry name" value="PROTEIN YEEZ"/>
    <property type="match status" value="1"/>
</dbReference>
<dbReference type="OrthoDB" id="9787292at2"/>
<name>A0A6I4WI70_9ACTN</name>